<keyword evidence="3" id="KW-1185">Reference proteome</keyword>
<organism evidence="2 3">
    <name type="scientific">Nitrospira defluvii</name>
    <dbReference type="NCBI Taxonomy" id="330214"/>
    <lineage>
        <taxon>Bacteria</taxon>
        <taxon>Pseudomonadati</taxon>
        <taxon>Nitrospirota</taxon>
        <taxon>Nitrospiria</taxon>
        <taxon>Nitrospirales</taxon>
        <taxon>Nitrospiraceae</taxon>
        <taxon>Nitrospira</taxon>
    </lineage>
</organism>
<sequence>MPISFVPVILGVALWTVLSACTGYHALPLSSDAAEETPNMTRIRIAAQEFHHPILKPLDFDDRDGLSPDEAAVLAVLANPGLRAVRDQRAIAAGQVLQAGILPNPRLTYFMSIPTGAVPVGTVTEFGGTVLWDLQTLINRGARVDAAEARAEAVDLDIAWQEWQVAQAAKLAAYRLLTLRYQAQLATELSDFLTDNVTQMRQALQRGILTGLELSAAETAHNNARTNMLEIEKQVRQQQLVLNRLLGLPPDSAIPLERTVVLPARLVPPTLEWLLDGLEDRRLDLVALRQGYASQEATVRAAILSQFSNITIGFYDVRDLGNFYRPGPQISTDLPIFNRNQGNIAIERATRQKLFDEYTNRVFQTRNDIAKLLVTIQWLNDQVATTQAGKPILQKLVVTLREALRQGQATVVLYYNALINLTANQIQNLTYQQQLIDTLITLELETGYYRIQAIQPTPARRPREEHQIP</sequence>
<dbReference type="InterPro" id="IPR003423">
    <property type="entry name" value="OMP_efflux"/>
</dbReference>
<name>A0ABM8RTD9_9BACT</name>
<proteinExistence type="inferred from homology"/>
<dbReference type="RefSeq" id="WP_213043105.1">
    <property type="nucleotide sequence ID" value="NZ_CAJNBJ010000017.1"/>
</dbReference>
<protein>
    <recommendedName>
        <fullName evidence="4">Outer membrane efflux protein</fullName>
    </recommendedName>
</protein>
<evidence type="ECO:0008006" key="4">
    <source>
        <dbReference type="Google" id="ProtNLM"/>
    </source>
</evidence>
<evidence type="ECO:0000313" key="3">
    <source>
        <dbReference type="Proteomes" id="UP000675880"/>
    </source>
</evidence>
<comment type="caution">
    <text evidence="2">The sequence shown here is derived from an EMBL/GenBank/DDBJ whole genome shotgun (WGS) entry which is preliminary data.</text>
</comment>
<evidence type="ECO:0000313" key="2">
    <source>
        <dbReference type="EMBL" id="CAE6770472.1"/>
    </source>
</evidence>
<evidence type="ECO:0000256" key="1">
    <source>
        <dbReference type="ARBA" id="ARBA00007613"/>
    </source>
</evidence>
<dbReference type="SUPFAM" id="SSF56954">
    <property type="entry name" value="Outer membrane efflux proteins (OEP)"/>
    <property type="match status" value="1"/>
</dbReference>
<dbReference type="Gene3D" id="1.20.1600.10">
    <property type="entry name" value="Outer membrane efflux proteins (OEP)"/>
    <property type="match status" value="1"/>
</dbReference>
<comment type="similarity">
    <text evidence="1">Belongs to the outer membrane factor (OMF) (TC 1.B.17) family.</text>
</comment>
<dbReference type="Pfam" id="PF02321">
    <property type="entry name" value="OEP"/>
    <property type="match status" value="1"/>
</dbReference>
<reference evidence="2 3" key="1">
    <citation type="submission" date="2021-02" db="EMBL/GenBank/DDBJ databases">
        <authorList>
            <person name="Han P."/>
        </authorList>
    </citation>
    <scope>NUCLEOTIDE SEQUENCE [LARGE SCALE GENOMIC DNA]</scope>
    <source>
        <strain evidence="2">Candidatus Nitrospira sp. ZN2</strain>
    </source>
</reference>
<gene>
    <name evidence="2" type="ORF">NSPZN2_40258</name>
</gene>
<dbReference type="PANTHER" id="PTHR30203:SF23">
    <property type="entry name" value="OUTER MEMBRANE EFFLUX PROTEIN"/>
    <property type="match status" value="1"/>
</dbReference>
<dbReference type="Proteomes" id="UP000675880">
    <property type="component" value="Unassembled WGS sequence"/>
</dbReference>
<dbReference type="InterPro" id="IPR010131">
    <property type="entry name" value="MdtP/NodT-like"/>
</dbReference>
<accession>A0ABM8RTD9</accession>
<dbReference type="EMBL" id="CAJNBJ010000017">
    <property type="protein sequence ID" value="CAE6770472.1"/>
    <property type="molecule type" value="Genomic_DNA"/>
</dbReference>
<dbReference type="PANTHER" id="PTHR30203">
    <property type="entry name" value="OUTER MEMBRANE CATION EFFLUX PROTEIN"/>
    <property type="match status" value="1"/>
</dbReference>